<dbReference type="Proteomes" id="UP001258434">
    <property type="component" value="Unassembled WGS sequence"/>
</dbReference>
<evidence type="ECO:0000313" key="3">
    <source>
        <dbReference type="Proteomes" id="UP001258434"/>
    </source>
</evidence>
<keyword evidence="1" id="KW-0812">Transmembrane</keyword>
<reference evidence="2 3" key="2">
    <citation type="submission" date="2023-08" db="EMBL/GenBank/DDBJ databases">
        <authorList>
            <person name="Du M."/>
            <person name="Liu C."/>
            <person name="Liu S.-J."/>
        </authorList>
    </citation>
    <scope>NUCLEOTIDE SEQUENCE [LARGE SCALE GENOMIC DNA]</scope>
    <source>
        <strain evidence="2 3">GS077</strain>
    </source>
</reference>
<organism evidence="2 3">
    <name type="scientific">Bacteroides fragilis</name>
    <dbReference type="NCBI Taxonomy" id="817"/>
    <lineage>
        <taxon>Bacteria</taxon>
        <taxon>Pseudomonadati</taxon>
        <taxon>Bacteroidota</taxon>
        <taxon>Bacteroidia</taxon>
        <taxon>Bacteroidales</taxon>
        <taxon>Bacteroidaceae</taxon>
        <taxon>Bacteroides</taxon>
    </lineage>
</organism>
<evidence type="ECO:0000256" key="1">
    <source>
        <dbReference type="SAM" id="Phobius"/>
    </source>
</evidence>
<dbReference type="EMBL" id="JAVFHL010000001">
    <property type="protein sequence ID" value="MDT6975888.1"/>
    <property type="molecule type" value="Genomic_DNA"/>
</dbReference>
<keyword evidence="1" id="KW-0472">Membrane</keyword>
<dbReference type="AlphaFoldDB" id="A0ABD5FTM7"/>
<keyword evidence="1" id="KW-1133">Transmembrane helix</keyword>
<comment type="caution">
    <text evidence="2">The sequence shown here is derived from an EMBL/GenBank/DDBJ whole genome shotgun (WGS) entry which is preliminary data.</text>
</comment>
<reference evidence="3" key="1">
    <citation type="submission" date="2023-07" db="EMBL/GenBank/DDBJ databases">
        <title>A gut symbiont ubiquitin homologue binds and inactivates peptidyl-prolyl isomerase to mediate the interbacterial arms race in the human gut.</title>
        <authorList>
            <person name="Jiang K."/>
            <person name="Li W."/>
            <person name="Tong M."/>
            <person name="Xu J."/>
            <person name="Chen Z."/>
            <person name="Yang Y."/>
            <person name="Zang Y."/>
            <person name="Jiao X."/>
            <person name="Liu C."/>
            <person name="Lim B."/>
            <person name="Jiang X."/>
            <person name="Wang J."/>
            <person name="Wu D."/>
            <person name="Wang M."/>
            <person name="Liu S.-J."/>
            <person name="Shao F."/>
            <person name="Gao X."/>
        </authorList>
    </citation>
    <scope>NUCLEOTIDE SEQUENCE [LARGE SCALE GENOMIC DNA]</scope>
    <source>
        <strain evidence="3">GS077</strain>
    </source>
</reference>
<accession>A0ABD5FTM7</accession>
<proteinExistence type="predicted"/>
<name>A0ABD5FTM7_BACFG</name>
<protein>
    <submittedName>
        <fullName evidence="2">Uncharacterized protein</fullName>
    </submittedName>
</protein>
<evidence type="ECO:0000313" key="2">
    <source>
        <dbReference type="EMBL" id="MDT6975888.1"/>
    </source>
</evidence>
<sequence length="63" mass="7699">MSIYSPLCQRKTQLTIFFVFLQSLLFKHTFLYSNVFVYYKFSIFLLKFVLFLPEKLYVCTSHR</sequence>
<gene>
    <name evidence="2" type="ORF">BFGS077_001144</name>
</gene>
<feature type="transmembrane region" description="Helical" evidence="1">
    <location>
        <begin position="36"/>
        <end position="53"/>
    </location>
</feature>